<dbReference type="eggNOG" id="COG0673">
    <property type="taxonomic scope" value="Bacteria"/>
</dbReference>
<dbReference type="InterPro" id="IPR000683">
    <property type="entry name" value="Gfo/Idh/MocA-like_OxRdtase_N"/>
</dbReference>
<dbReference type="RefSeq" id="WP_020872727.1">
    <property type="nucleotide sequence ID" value="NC_022785.1"/>
</dbReference>
<dbReference type="Pfam" id="PF22725">
    <property type="entry name" value="GFO_IDH_MocA_C3"/>
    <property type="match status" value="1"/>
</dbReference>
<proteinExistence type="predicted"/>
<dbReference type="Gene3D" id="3.40.50.720">
    <property type="entry name" value="NAD(P)-binding Rossmann-like Domain"/>
    <property type="match status" value="1"/>
</dbReference>
<dbReference type="EMBL" id="QYCY01000001">
    <property type="protein sequence ID" value="RLV77561.1"/>
    <property type="molecule type" value="Genomic_DNA"/>
</dbReference>
<name>A0A0A0NSA9_STRRN</name>
<protein>
    <submittedName>
        <fullName evidence="3">Oxidoreductase</fullName>
    </submittedName>
</protein>
<evidence type="ECO:0000259" key="2">
    <source>
        <dbReference type="Pfam" id="PF22725"/>
    </source>
</evidence>
<dbReference type="Gene3D" id="3.30.360.10">
    <property type="entry name" value="Dihydrodipicolinate Reductase, domain 2"/>
    <property type="match status" value="1"/>
</dbReference>
<accession>A0A0A0NSA9</accession>
<dbReference type="SUPFAM" id="SSF51735">
    <property type="entry name" value="NAD(P)-binding Rossmann-fold domains"/>
    <property type="match status" value="1"/>
</dbReference>
<dbReference type="STRING" id="1343740.M271_39290"/>
<feature type="domain" description="GFO/IDH/MocA-like oxidoreductase" evidence="2">
    <location>
        <begin position="160"/>
        <end position="233"/>
    </location>
</feature>
<dbReference type="AlphaFoldDB" id="A0A0A0NSA9"/>
<reference evidence="3 4" key="1">
    <citation type="journal article" date="2018" name="J. Biol. Chem.">
        <title>Discovery of the actinoplanic acid pathway in Streptomyces rapamycinicus reveals a genetically conserved synergism with rapamycin.</title>
        <authorList>
            <person name="Mrak P."/>
            <person name="Krastel P."/>
            <person name="Pivk Lukancic P."/>
            <person name="Tao J."/>
            <person name="Pistorius D."/>
            <person name="Moore C.M."/>
        </authorList>
    </citation>
    <scope>NUCLEOTIDE SEQUENCE [LARGE SCALE GENOMIC DNA]</scope>
    <source>
        <strain evidence="3 4">NRRL 5491</strain>
    </source>
</reference>
<organism evidence="3 4">
    <name type="scientific">Streptomyces rapamycinicus (strain ATCC 29253 / DSM 41530 / NRRL 5491 / AYB-994)</name>
    <name type="common">Streptomyces hygroscopicus (strain ATCC 29253)</name>
    <dbReference type="NCBI Taxonomy" id="1343740"/>
    <lineage>
        <taxon>Bacteria</taxon>
        <taxon>Bacillati</taxon>
        <taxon>Actinomycetota</taxon>
        <taxon>Actinomycetes</taxon>
        <taxon>Kitasatosporales</taxon>
        <taxon>Streptomycetaceae</taxon>
        <taxon>Streptomyces</taxon>
        <taxon>Streptomyces violaceusniger group</taxon>
    </lineage>
</organism>
<dbReference type="KEGG" id="src:M271_39290"/>
<evidence type="ECO:0000313" key="4">
    <source>
        <dbReference type="Proteomes" id="UP000281594"/>
    </source>
</evidence>
<dbReference type="PANTHER" id="PTHR43708:SF4">
    <property type="entry name" value="OXIDOREDUCTASE YCEM-RELATED"/>
    <property type="match status" value="1"/>
</dbReference>
<dbReference type="PANTHER" id="PTHR43708">
    <property type="entry name" value="CONSERVED EXPRESSED OXIDOREDUCTASE (EUROFUNG)"/>
    <property type="match status" value="1"/>
</dbReference>
<dbReference type="GO" id="GO:0000166">
    <property type="term" value="F:nucleotide binding"/>
    <property type="evidence" value="ECO:0007669"/>
    <property type="project" value="InterPro"/>
</dbReference>
<dbReference type="Proteomes" id="UP000281594">
    <property type="component" value="Unassembled WGS sequence"/>
</dbReference>
<dbReference type="Pfam" id="PF01408">
    <property type="entry name" value="GFO_IDH_MocA"/>
    <property type="match status" value="1"/>
</dbReference>
<gene>
    <name evidence="3" type="ORF">D3C57_104290</name>
</gene>
<evidence type="ECO:0000259" key="1">
    <source>
        <dbReference type="Pfam" id="PF01408"/>
    </source>
</evidence>
<feature type="domain" description="Gfo/Idh/MocA-like oxidoreductase N-terminal" evidence="1">
    <location>
        <begin position="6"/>
        <end position="124"/>
    </location>
</feature>
<dbReference type="HOGENOM" id="CLU_023194_23_0_11"/>
<dbReference type="InterPro" id="IPR055170">
    <property type="entry name" value="GFO_IDH_MocA-like_dom"/>
</dbReference>
<dbReference type="InterPro" id="IPR036291">
    <property type="entry name" value="NAD(P)-bd_dom_sf"/>
</dbReference>
<comment type="caution">
    <text evidence="3">The sequence shown here is derived from an EMBL/GenBank/DDBJ whole genome shotgun (WGS) entry which is preliminary data.</text>
</comment>
<dbReference type="SUPFAM" id="SSF55347">
    <property type="entry name" value="Glyceraldehyde-3-phosphate dehydrogenase-like, C-terminal domain"/>
    <property type="match status" value="1"/>
</dbReference>
<evidence type="ECO:0000313" key="3">
    <source>
        <dbReference type="EMBL" id="RLV77561.1"/>
    </source>
</evidence>
<dbReference type="InterPro" id="IPR051317">
    <property type="entry name" value="Gfo/Idh/MocA_oxidoreduct"/>
</dbReference>
<sequence length="327" mass="35299">MSTTPLRVGVVGAGNIAHIAQLPTLVARDDVELDVLVSRREDPSELVRRWGFSTAVRTVEQALGRDLDALFVLTPRSEHVAGVRSALEADVDVFCEKPLATATSDAERLADLADEHERVLMVGFNRRFAPTYVAAREEFGDAGAAFCVAQKNRRGSEYRATFENAIHMVDLLRWFCPGEPVDVSAHAAGDDPWQEDGVSALIRFAGGGTGILTAARTAGAWAEKLDAYGAERSAEVVAPDTVTLTREGVSTVRSMSPEAFGWATATNTFGFAAAVHHFLDRVRDRGTPLTSGREAARTQALLDDILQAAGLPVKEQEGRTWSSHATR</sequence>